<dbReference type="CDD" id="cd19163">
    <property type="entry name" value="AKR_galDH"/>
    <property type="match status" value="1"/>
</dbReference>
<dbReference type="InterPro" id="IPR020471">
    <property type="entry name" value="AKR"/>
</dbReference>
<sequence>MNRAPLGRTGLEVSRLGFGAAPLGRLIGPARQRGIDAVHTAIELGITFFDVSPFYGQTIAETVLGQALRGVERSTYVLATKVGRYGPADFDFSAVRVTRSVHESLARLGAGHLDLVQCHDIEFGDLDQVIGETLPALRALQETGLVRAVGITGFPLPALAYVAERAPVDTIISYCQYTLQNRRLAAWRERFERLGTAVLNAAPLALGALTQQGAPPWHPAPQEVLQRCAEAAAVCRERGADLARVALQYAVSTGDFPVTIVGAADPDEVRRDVRWLTEPLDESLVQEVEACLEPVRDRGWVNGRPENQHPGERS</sequence>
<feature type="domain" description="NADP-dependent oxidoreductase" evidence="1">
    <location>
        <begin position="15"/>
        <end position="292"/>
    </location>
</feature>
<dbReference type="KEGG" id="acab:QRX50_37305"/>
<reference evidence="2 3" key="1">
    <citation type="submission" date="2023-06" db="EMBL/GenBank/DDBJ databases">
        <authorList>
            <person name="Oyuntsetseg B."/>
            <person name="Kim S.B."/>
        </authorList>
    </citation>
    <scope>NUCLEOTIDE SEQUENCE [LARGE SCALE GENOMIC DNA]</scope>
    <source>
        <strain evidence="2 3">2-15</strain>
    </source>
</reference>
<evidence type="ECO:0000313" key="2">
    <source>
        <dbReference type="EMBL" id="WIX77026.1"/>
    </source>
</evidence>
<dbReference type="Pfam" id="PF00248">
    <property type="entry name" value="Aldo_ket_red"/>
    <property type="match status" value="1"/>
</dbReference>
<evidence type="ECO:0000313" key="3">
    <source>
        <dbReference type="Proteomes" id="UP001236014"/>
    </source>
</evidence>
<dbReference type="InterPro" id="IPR023210">
    <property type="entry name" value="NADP_OxRdtase_dom"/>
</dbReference>
<dbReference type="SUPFAM" id="SSF51430">
    <property type="entry name" value="NAD(P)-linked oxidoreductase"/>
    <property type="match status" value="1"/>
</dbReference>
<keyword evidence="3" id="KW-1185">Reference proteome</keyword>
<dbReference type="EMBL" id="CP127294">
    <property type="protein sequence ID" value="WIX77026.1"/>
    <property type="molecule type" value="Genomic_DNA"/>
</dbReference>
<evidence type="ECO:0000259" key="1">
    <source>
        <dbReference type="Pfam" id="PF00248"/>
    </source>
</evidence>
<accession>A0A9Y2ID05</accession>
<dbReference type="AlphaFoldDB" id="A0A9Y2ID05"/>
<dbReference type="GO" id="GO:0010349">
    <property type="term" value="F:L-galactose dehydrogenase activity"/>
    <property type="evidence" value="ECO:0007669"/>
    <property type="project" value="InterPro"/>
</dbReference>
<protein>
    <submittedName>
        <fullName evidence="2">Aldo/keto reductase</fullName>
    </submittedName>
</protein>
<dbReference type="Proteomes" id="UP001236014">
    <property type="component" value="Chromosome"/>
</dbReference>
<dbReference type="InterPro" id="IPR036812">
    <property type="entry name" value="NAD(P)_OxRdtase_dom_sf"/>
</dbReference>
<organism evidence="2 3">
    <name type="scientific">Amycolatopsis carbonis</name>
    <dbReference type="NCBI Taxonomy" id="715471"/>
    <lineage>
        <taxon>Bacteria</taxon>
        <taxon>Bacillati</taxon>
        <taxon>Actinomycetota</taxon>
        <taxon>Actinomycetes</taxon>
        <taxon>Pseudonocardiales</taxon>
        <taxon>Pseudonocardiaceae</taxon>
        <taxon>Amycolatopsis</taxon>
    </lineage>
</organism>
<gene>
    <name evidence="2" type="ORF">QRX50_37305</name>
</gene>
<dbReference type="Gene3D" id="3.20.20.100">
    <property type="entry name" value="NADP-dependent oxidoreductase domain"/>
    <property type="match status" value="1"/>
</dbReference>
<dbReference type="RefSeq" id="WP_285967768.1">
    <property type="nucleotide sequence ID" value="NZ_CP127294.1"/>
</dbReference>
<dbReference type="PANTHER" id="PTHR42686">
    <property type="entry name" value="GH17980P-RELATED"/>
    <property type="match status" value="1"/>
</dbReference>
<proteinExistence type="predicted"/>
<dbReference type="InterPro" id="IPR044479">
    <property type="entry name" value="LGALDH-like"/>
</dbReference>
<dbReference type="PANTHER" id="PTHR42686:SF1">
    <property type="entry name" value="GH17980P-RELATED"/>
    <property type="match status" value="1"/>
</dbReference>
<dbReference type="GO" id="GO:0005829">
    <property type="term" value="C:cytosol"/>
    <property type="evidence" value="ECO:0007669"/>
    <property type="project" value="TreeGrafter"/>
</dbReference>
<name>A0A9Y2ID05_9PSEU</name>